<dbReference type="Pfam" id="PF08421">
    <property type="entry name" value="Methyltransf_13"/>
    <property type="match status" value="1"/>
</dbReference>
<dbReference type="Gene3D" id="3.40.50.720">
    <property type="entry name" value="NAD(P)-binding Rossmann-like Domain"/>
    <property type="match status" value="1"/>
</dbReference>
<evidence type="ECO:0000259" key="2">
    <source>
        <dbReference type="Pfam" id="PF08421"/>
    </source>
</evidence>
<proteinExistence type="predicted"/>
<feature type="region of interest" description="Disordered" evidence="1">
    <location>
        <begin position="441"/>
        <end position="460"/>
    </location>
</feature>
<name>A0A1G1VNZ2_9BACT</name>
<feature type="domain" description="Methyltransferase putative zinc binding" evidence="2">
    <location>
        <begin position="4"/>
        <end position="62"/>
    </location>
</feature>
<gene>
    <name evidence="4" type="ORF">A2785_02370</name>
</gene>
<dbReference type="SUPFAM" id="SSF53335">
    <property type="entry name" value="S-adenosyl-L-methionine-dependent methyltransferases"/>
    <property type="match status" value="1"/>
</dbReference>
<dbReference type="PANTHER" id="PTHR43861">
    <property type="entry name" value="TRANS-ACONITATE 2-METHYLTRANSFERASE-RELATED"/>
    <property type="match status" value="1"/>
</dbReference>
<dbReference type="InterPro" id="IPR013630">
    <property type="entry name" value="Methyltransf_Zn-bd_dom_put"/>
</dbReference>
<evidence type="ECO:0000313" key="4">
    <source>
        <dbReference type="EMBL" id="OGY16957.1"/>
    </source>
</evidence>
<dbReference type="CDD" id="cd02440">
    <property type="entry name" value="AdoMet_MTases"/>
    <property type="match status" value="1"/>
</dbReference>
<evidence type="ECO:0000259" key="3">
    <source>
        <dbReference type="Pfam" id="PF08484"/>
    </source>
</evidence>
<dbReference type="PANTHER" id="PTHR43861:SF5">
    <property type="entry name" value="BLL5978 PROTEIN"/>
    <property type="match status" value="1"/>
</dbReference>
<dbReference type="EMBL" id="MHCI01000008">
    <property type="protein sequence ID" value="OGY16957.1"/>
    <property type="molecule type" value="Genomic_DNA"/>
</dbReference>
<dbReference type="Gene3D" id="6.20.50.110">
    <property type="entry name" value="Methyltransferase, zinc-binding domain"/>
    <property type="match status" value="1"/>
</dbReference>
<accession>A0A1G1VNZ2</accession>
<comment type="caution">
    <text evidence="4">The sequence shown here is derived from an EMBL/GenBank/DDBJ whole genome shotgun (WGS) entry which is preliminary data.</text>
</comment>
<protein>
    <recommendedName>
        <fullName evidence="6">SAM-dependent methyltransferase</fullName>
    </recommendedName>
</protein>
<dbReference type="Pfam" id="PF08484">
    <property type="entry name" value="Methyltransf_14"/>
    <property type="match status" value="1"/>
</dbReference>
<dbReference type="InterPro" id="IPR038576">
    <property type="entry name" value="Methyltransf_Zn-bd_dom_put_sf"/>
</dbReference>
<sequence>MHHCRICDSETQNIFSFGRMPIANGFLEGPSDPEYFYPLSLVLCPRCCMVQLRSVPAPKLMFGRSYAFISSTSAAMQAHFKTQAEDILKLVKGKKDPFVVELGCNDGIMLKHLAGKGIRHLGIEPAANVARQAQKNGVTVLKSFFDPQTAAKIVRRYGKSDVICASNTLLSVENLNAALEGVKLLLNDNGVFFFEDPYLLDIVSLGSFDQIYDEHIYYFSGHSVANLARRHNFELVNMEHQDVHGGSMRYLLEWQPAPRNRAVSHWLAKEKRKHLSSRTGFRGFTKAIRTTAVSLKRTLKNLKKRRLQVVGYGATSKSTTLLNYSGIGPEHVEYITDNSPTKIGKFTPGMHIPVKDRKAFLADNPPYTLLFAWNHKREIFAKESRYRKQGGKFMTYFPKLKLHGLKGRGILNINNTKPTTMRAEIRRSGNHRTLKVAIHPRPKRPRFSAKAELKSSKRSL</sequence>
<reference evidence="4 5" key="1">
    <citation type="journal article" date="2016" name="Nat. Commun.">
        <title>Thousands of microbial genomes shed light on interconnected biogeochemical processes in an aquifer system.</title>
        <authorList>
            <person name="Anantharaman K."/>
            <person name="Brown C.T."/>
            <person name="Hug L.A."/>
            <person name="Sharon I."/>
            <person name="Castelle C.J."/>
            <person name="Probst A.J."/>
            <person name="Thomas B.C."/>
            <person name="Singh A."/>
            <person name="Wilkins M.J."/>
            <person name="Karaoz U."/>
            <person name="Brodie E.L."/>
            <person name="Williams K.H."/>
            <person name="Hubbard S.S."/>
            <person name="Banfield J.F."/>
        </authorList>
    </citation>
    <scope>NUCLEOTIDE SEQUENCE [LARGE SCALE GENOMIC DNA]</scope>
</reference>
<organism evidence="4 5">
    <name type="scientific">Candidatus Chisholmbacteria bacterium RIFCSPHIGHO2_01_FULL_49_18</name>
    <dbReference type="NCBI Taxonomy" id="1797590"/>
    <lineage>
        <taxon>Bacteria</taxon>
        <taxon>Candidatus Chisholmiibacteriota</taxon>
    </lineage>
</organism>
<dbReference type="Pfam" id="PF13489">
    <property type="entry name" value="Methyltransf_23"/>
    <property type="match status" value="1"/>
</dbReference>
<evidence type="ECO:0000256" key="1">
    <source>
        <dbReference type="SAM" id="MobiDB-lite"/>
    </source>
</evidence>
<evidence type="ECO:0008006" key="6">
    <source>
        <dbReference type="Google" id="ProtNLM"/>
    </source>
</evidence>
<dbReference type="AlphaFoldDB" id="A0A1G1VNZ2"/>
<dbReference type="Gene3D" id="3.40.50.150">
    <property type="entry name" value="Vaccinia Virus protein VP39"/>
    <property type="match status" value="1"/>
</dbReference>
<dbReference type="InterPro" id="IPR029063">
    <property type="entry name" value="SAM-dependent_MTases_sf"/>
</dbReference>
<evidence type="ECO:0000313" key="5">
    <source>
        <dbReference type="Proteomes" id="UP000179069"/>
    </source>
</evidence>
<dbReference type="InterPro" id="IPR013691">
    <property type="entry name" value="MeTrfase_14"/>
</dbReference>
<dbReference type="Proteomes" id="UP000179069">
    <property type="component" value="Unassembled WGS sequence"/>
</dbReference>
<feature type="domain" description="C-methyltransferase" evidence="3">
    <location>
        <begin position="243"/>
        <end position="398"/>
    </location>
</feature>
<feature type="compositionally biased region" description="Basic and acidic residues" evidence="1">
    <location>
        <begin position="449"/>
        <end position="460"/>
    </location>
</feature>